<evidence type="ECO:0000313" key="1">
    <source>
        <dbReference type="EMBL" id="STC84356.1"/>
    </source>
</evidence>
<dbReference type="OrthoDB" id="6617109at2"/>
<reference evidence="1 2" key="1">
    <citation type="submission" date="2018-06" db="EMBL/GenBank/DDBJ databases">
        <authorList>
            <consortium name="Pathogen Informatics"/>
            <person name="Doyle S."/>
        </authorList>
    </citation>
    <scope>NUCLEOTIDE SEQUENCE [LARGE SCALE GENOMIC DNA]</scope>
    <source>
        <strain evidence="1 2">NCTC12121</strain>
    </source>
</reference>
<dbReference type="RefSeq" id="WP_115314442.1">
    <property type="nucleotide sequence ID" value="NZ_CP065626.1"/>
</dbReference>
<name>A0A376D7U0_9GAMM</name>
<organism evidence="1 2">
    <name type="scientific">Edwardsiella hoshinae</name>
    <dbReference type="NCBI Taxonomy" id="93378"/>
    <lineage>
        <taxon>Bacteria</taxon>
        <taxon>Pseudomonadati</taxon>
        <taxon>Pseudomonadota</taxon>
        <taxon>Gammaproteobacteria</taxon>
        <taxon>Enterobacterales</taxon>
        <taxon>Hafniaceae</taxon>
        <taxon>Edwardsiella</taxon>
    </lineage>
</organism>
<gene>
    <name evidence="1" type="ORF">NCTC12121_00525</name>
</gene>
<proteinExistence type="predicted"/>
<sequence>MKASEFNKQYPIGSVFIYQPNRVLRGGRVVRTVDKARDLPTSTAVEINVEPYFVNVNSLIHTH</sequence>
<accession>A0A376D7U0</accession>
<dbReference type="EMBL" id="UFXZ01000001">
    <property type="protein sequence ID" value="STC84356.1"/>
    <property type="molecule type" value="Genomic_DNA"/>
</dbReference>
<evidence type="ECO:0000313" key="2">
    <source>
        <dbReference type="Proteomes" id="UP000255248"/>
    </source>
</evidence>
<dbReference type="Proteomes" id="UP000255248">
    <property type="component" value="Unassembled WGS sequence"/>
</dbReference>
<dbReference type="AlphaFoldDB" id="A0A376D7U0"/>
<protein>
    <submittedName>
        <fullName evidence="1">Uncharacterized protein</fullName>
    </submittedName>
</protein>